<evidence type="ECO:0000313" key="1">
    <source>
        <dbReference type="EMBL" id="GAA2347287.1"/>
    </source>
</evidence>
<keyword evidence="2" id="KW-1185">Reference proteome</keyword>
<protein>
    <submittedName>
        <fullName evidence="1">Uncharacterized protein</fullName>
    </submittedName>
</protein>
<gene>
    <name evidence="1" type="ORF">GCM10010170_034750</name>
</gene>
<dbReference type="EMBL" id="BAAARV010000025">
    <property type="protein sequence ID" value="GAA2347287.1"/>
    <property type="molecule type" value="Genomic_DNA"/>
</dbReference>
<evidence type="ECO:0000313" key="2">
    <source>
        <dbReference type="Proteomes" id="UP001501444"/>
    </source>
</evidence>
<name>A0ABP5TBX0_9ACTN</name>
<reference evidence="2" key="1">
    <citation type="journal article" date="2019" name="Int. J. Syst. Evol. Microbiol.">
        <title>The Global Catalogue of Microorganisms (GCM) 10K type strain sequencing project: providing services to taxonomists for standard genome sequencing and annotation.</title>
        <authorList>
            <consortium name="The Broad Institute Genomics Platform"/>
            <consortium name="The Broad Institute Genome Sequencing Center for Infectious Disease"/>
            <person name="Wu L."/>
            <person name="Ma J."/>
        </authorList>
    </citation>
    <scope>NUCLEOTIDE SEQUENCE [LARGE SCALE GENOMIC DNA]</scope>
    <source>
        <strain evidence="2">JCM 3272</strain>
    </source>
</reference>
<organism evidence="1 2">
    <name type="scientific">Dactylosporangium salmoneum</name>
    <dbReference type="NCBI Taxonomy" id="53361"/>
    <lineage>
        <taxon>Bacteria</taxon>
        <taxon>Bacillati</taxon>
        <taxon>Actinomycetota</taxon>
        <taxon>Actinomycetes</taxon>
        <taxon>Micromonosporales</taxon>
        <taxon>Micromonosporaceae</taxon>
        <taxon>Dactylosporangium</taxon>
    </lineage>
</organism>
<sequence>MSGERTYRKATAEDITALVRRAGKPFSGGAILSGMGLGDAQRGIAAAFNEAVDAGLIVVHHVEPGPLHMPHEFYVPAEVAQ</sequence>
<dbReference type="RefSeq" id="WP_344613425.1">
    <property type="nucleotide sequence ID" value="NZ_BAAARV010000025.1"/>
</dbReference>
<accession>A0ABP5TBX0</accession>
<dbReference type="Proteomes" id="UP001501444">
    <property type="component" value="Unassembled WGS sequence"/>
</dbReference>
<comment type="caution">
    <text evidence="1">The sequence shown here is derived from an EMBL/GenBank/DDBJ whole genome shotgun (WGS) entry which is preliminary data.</text>
</comment>
<proteinExistence type="predicted"/>